<dbReference type="InterPro" id="IPR051961">
    <property type="entry name" value="Fungal_Metabolite_Diox"/>
</dbReference>
<dbReference type="GO" id="GO:0051213">
    <property type="term" value="F:dioxygenase activity"/>
    <property type="evidence" value="ECO:0007669"/>
    <property type="project" value="UniProtKB-KW"/>
</dbReference>
<keyword evidence="1" id="KW-0223">Dioxygenase</keyword>
<dbReference type="GeneID" id="88180699"/>
<dbReference type="PANTHER" id="PTHR37563:SF2">
    <property type="entry name" value="PHYTANOYL-COA DIOXYGENASE FAMILY PROTEIN (AFU_ORTHOLOGUE AFUA_2G03330)"/>
    <property type="match status" value="1"/>
</dbReference>
<reference evidence="1 2" key="1">
    <citation type="journal article" date="2011" name="MBio">
        <title>Genome variation in Cryptococcus gattii, an emerging pathogen of immunocompetent hosts.</title>
        <authorList>
            <person name="D'Souza C.A."/>
            <person name="Kronstad J.W."/>
            <person name="Taylor G."/>
            <person name="Warren R."/>
            <person name="Yuen M."/>
            <person name="Hu G."/>
            <person name="Jung W.H."/>
            <person name="Sham A."/>
            <person name="Kidd S.E."/>
            <person name="Tangen K."/>
            <person name="Lee N."/>
            <person name="Zeilmaker T."/>
            <person name="Sawkins J."/>
            <person name="McVicker G."/>
            <person name="Shah S."/>
            <person name="Gnerre S."/>
            <person name="Griggs A."/>
            <person name="Zeng Q."/>
            <person name="Bartlett K."/>
            <person name="Li W."/>
            <person name="Wang X."/>
            <person name="Heitman J."/>
            <person name="Stajich J.E."/>
            <person name="Fraser J.A."/>
            <person name="Meyer W."/>
            <person name="Carter D."/>
            <person name="Schein J."/>
            <person name="Krzywinski M."/>
            <person name="Kwon-Chung K.J."/>
            <person name="Varma A."/>
            <person name="Wang J."/>
            <person name="Brunham R."/>
            <person name="Fyfe M."/>
            <person name="Ouellette B.F."/>
            <person name="Siddiqui A."/>
            <person name="Marra M."/>
            <person name="Jones S."/>
            <person name="Holt R."/>
            <person name="Birren B.W."/>
            <person name="Galagan J.E."/>
            <person name="Cuomo C.A."/>
        </authorList>
    </citation>
    <scope>NUCLEOTIDE SEQUENCE [LARGE SCALE GENOMIC DNA]</scope>
    <source>
        <strain evidence="1 2">R265</strain>
    </source>
</reference>
<accession>A0A095CDX4</accession>
<sequence length="327" mass="35884">MLSHSLLASLRTRSAASLLASSSTSVRSLATQASSTIISIRPSRDEILNMRLSQRSIQAALEALQADGIVVVEDVVNKEAIDKLNSHMEKDTRTLMARGDNGPFNYNLGNLQQSPPYDPDLFSPSIFVNPIGIQLTNAYLGERPTMSFISANSAVKAEVGQPVHSDADFSHPSIPFAAVVNVGLVDMNPKNGSTQVWLGTHNGTDLSCQEGAHGERASGRIKQDLLDARKSVFPPLQPTIPKGSLIIRDLRLWHAGMPNTTDEIRIMLAMIHFAPWYRQRMTMKLPRSLRSILEGVDRLGVAADWQDAEVDHLDTPYGNAFDFSQDQ</sequence>
<name>A0A095CDX4_CRYD2</name>
<dbReference type="PANTHER" id="PTHR37563">
    <property type="entry name" value="PHYTANOYL-COA DIOXYGENASE FAMILY PROTEIN (AFU_ORTHOLOGUE AFUA_2G03330)"/>
    <property type="match status" value="1"/>
</dbReference>
<organism evidence="1 2">
    <name type="scientific">Cryptococcus deuterogattii (strain R265)</name>
    <name type="common">Cryptococcus gattii VGII (strain R265)</name>
    <dbReference type="NCBI Taxonomy" id="294750"/>
    <lineage>
        <taxon>Eukaryota</taxon>
        <taxon>Fungi</taxon>
        <taxon>Dikarya</taxon>
        <taxon>Basidiomycota</taxon>
        <taxon>Agaricomycotina</taxon>
        <taxon>Tremellomycetes</taxon>
        <taxon>Tremellales</taxon>
        <taxon>Cryptococcaceae</taxon>
        <taxon>Cryptococcus</taxon>
        <taxon>Cryptococcus gattii species complex</taxon>
    </lineage>
</organism>
<dbReference type="Proteomes" id="UP000029445">
    <property type="component" value="Chromosome 10"/>
</dbReference>
<keyword evidence="1" id="KW-0560">Oxidoreductase</keyword>
<gene>
    <name evidence="1" type="ORF">CNBG_4488</name>
</gene>
<dbReference type="OrthoDB" id="407832at2759"/>
<reference evidence="1 2" key="2">
    <citation type="journal article" date="2018" name="Proc. Natl. Acad. Sci.">
        <title>RNAi is a critical determinant of centromere evolution in closely related fungi.</title>
        <authorList>
            <person name="Yadav V."/>
            <person name="Sun S."/>
            <person name="Billmyre R.B."/>
            <person name="Thimmappa B.C."/>
            <person name="Shea T."/>
            <person name="Lintner R."/>
            <person name="Bakkeren G."/>
            <person name="Cuomo C.A."/>
            <person name="Heitman J."/>
            <person name="Sanyal K."/>
        </authorList>
    </citation>
    <scope>NUCLEOTIDE SEQUENCE [LARGE SCALE GENOMIC DNA]</scope>
    <source>
        <strain evidence="1 2">R265</strain>
    </source>
</reference>
<keyword evidence="2" id="KW-1185">Reference proteome</keyword>
<evidence type="ECO:0000313" key="2">
    <source>
        <dbReference type="Proteomes" id="UP000029445"/>
    </source>
</evidence>
<dbReference type="OMA" id="CSGNTAM"/>
<dbReference type="InterPro" id="IPR008775">
    <property type="entry name" value="Phytyl_CoA_dOase-like"/>
</dbReference>
<protein>
    <submittedName>
        <fullName evidence="1">Phytanoyl-CoA dioxygenase</fullName>
    </submittedName>
</protein>
<dbReference type="EMBL" id="CP025768">
    <property type="protein sequence ID" value="KGB78650.1"/>
    <property type="molecule type" value="Genomic_DNA"/>
</dbReference>
<evidence type="ECO:0000313" key="1">
    <source>
        <dbReference type="EMBL" id="KGB78650.1"/>
    </source>
</evidence>
<proteinExistence type="predicted"/>
<dbReference type="SUPFAM" id="SSF51197">
    <property type="entry name" value="Clavaminate synthase-like"/>
    <property type="match status" value="1"/>
</dbReference>
<dbReference type="Gene3D" id="2.60.120.620">
    <property type="entry name" value="q2cbj1_9rhob like domain"/>
    <property type="match status" value="1"/>
</dbReference>
<dbReference type="KEGG" id="cdeu:CNBG_4488"/>
<dbReference type="RefSeq" id="XP_062884379.1">
    <property type="nucleotide sequence ID" value="XM_063028424.1"/>
</dbReference>
<dbReference type="Pfam" id="PF05721">
    <property type="entry name" value="PhyH"/>
    <property type="match status" value="1"/>
</dbReference>
<dbReference type="AlphaFoldDB" id="A0A095CDX4"/>
<dbReference type="HOGENOM" id="CLU_043410_0_1_1"/>
<dbReference type="VEuPathDB" id="FungiDB:CNBG_4488"/>